<name>G8R0L9_OWEHD</name>
<sequence>MIRTTLETASNISSFTQSNPLTRSLVISKEGSLRAVEKLDSKVQAKPIAIVHEWLSTKAGSEKVTESFINLLQNVEVYSTVDFMSKRDRKAMMGDRVPKTTFIQKLPFARRHFRYYLPIFPFAIRSHKLADHSLILSSSHAFAHGVKSRPGQVHISYSHTPMRYIWDMQELYLESNNINKGPLALASRLLTYLLRKWDARVSRNVDYYISNSGFTAQRIKDFYGRDAHVIYPPVEVEKYEVEDEKEDFYVTASRLVCYKKVEMVVEAFNKMPDKKLVVIGDGKRKELIEKIAGPNIKILSHLKFDEFHWYMRKAKAFVFAGKEDFGITLVEAQACGTPVIAFGEGGAAEIVKDGETGLLFKEQTPESLIDSVNEFEITHNGKFSSTAIRKNSERFSLDRFNKEVLAFINSCVSEKSTN</sequence>
<dbReference type="AlphaFoldDB" id="G8R0L9"/>
<dbReference type="PANTHER" id="PTHR45947:SF3">
    <property type="entry name" value="SULFOQUINOVOSYL TRANSFERASE SQD2"/>
    <property type="match status" value="1"/>
</dbReference>
<dbReference type="OrthoDB" id="9768685at2"/>
<dbReference type="Proteomes" id="UP000005631">
    <property type="component" value="Chromosome"/>
</dbReference>
<dbReference type="InterPro" id="IPR028098">
    <property type="entry name" value="Glyco_trans_4-like_N"/>
</dbReference>
<keyword evidence="3" id="KW-0808">Transferase</keyword>
<keyword evidence="4" id="KW-1185">Reference proteome</keyword>
<dbReference type="GO" id="GO:0016757">
    <property type="term" value="F:glycosyltransferase activity"/>
    <property type="evidence" value="ECO:0007669"/>
    <property type="project" value="InterPro"/>
</dbReference>
<evidence type="ECO:0000259" key="1">
    <source>
        <dbReference type="Pfam" id="PF00534"/>
    </source>
</evidence>
<dbReference type="Pfam" id="PF13439">
    <property type="entry name" value="Glyco_transf_4"/>
    <property type="match status" value="1"/>
</dbReference>
<organism evidence="3 4">
    <name type="scientific">Owenweeksia hongkongensis (strain DSM 17368 / CIP 108786 / JCM 12287 / NRRL B-23963 / UST20020801)</name>
    <dbReference type="NCBI Taxonomy" id="926562"/>
    <lineage>
        <taxon>Bacteria</taxon>
        <taxon>Pseudomonadati</taxon>
        <taxon>Bacteroidota</taxon>
        <taxon>Flavobacteriia</taxon>
        <taxon>Flavobacteriales</taxon>
        <taxon>Owenweeksiaceae</taxon>
        <taxon>Owenweeksia</taxon>
    </lineage>
</organism>
<dbReference type="PANTHER" id="PTHR45947">
    <property type="entry name" value="SULFOQUINOVOSYL TRANSFERASE SQD2"/>
    <property type="match status" value="1"/>
</dbReference>
<dbReference type="STRING" id="926562.Oweho_1736"/>
<feature type="domain" description="Glycosyl transferase family 1" evidence="1">
    <location>
        <begin position="241"/>
        <end position="376"/>
    </location>
</feature>
<dbReference type="RefSeq" id="WP_014202079.1">
    <property type="nucleotide sequence ID" value="NC_016599.1"/>
</dbReference>
<evidence type="ECO:0000313" key="4">
    <source>
        <dbReference type="Proteomes" id="UP000005631"/>
    </source>
</evidence>
<dbReference type="EMBL" id="CP003156">
    <property type="protein sequence ID" value="AEV32723.1"/>
    <property type="molecule type" value="Genomic_DNA"/>
</dbReference>
<dbReference type="InterPro" id="IPR001296">
    <property type="entry name" value="Glyco_trans_1"/>
</dbReference>
<dbReference type="KEGG" id="oho:Oweho_1736"/>
<dbReference type="SUPFAM" id="SSF53756">
    <property type="entry name" value="UDP-Glycosyltransferase/glycogen phosphorylase"/>
    <property type="match status" value="1"/>
</dbReference>
<accession>G8R0L9</accession>
<dbReference type="InterPro" id="IPR050194">
    <property type="entry name" value="Glycosyltransferase_grp1"/>
</dbReference>
<evidence type="ECO:0000259" key="2">
    <source>
        <dbReference type="Pfam" id="PF13439"/>
    </source>
</evidence>
<protein>
    <submittedName>
        <fullName evidence="3">Glycosyltransferase</fullName>
    </submittedName>
</protein>
<evidence type="ECO:0000313" key="3">
    <source>
        <dbReference type="EMBL" id="AEV32723.1"/>
    </source>
</evidence>
<dbReference type="HOGENOM" id="CLU_041001_0_0_10"/>
<dbReference type="Pfam" id="PF00534">
    <property type="entry name" value="Glycos_transf_1"/>
    <property type="match status" value="1"/>
</dbReference>
<reference evidence="3 4" key="1">
    <citation type="journal article" date="2012" name="Stand. Genomic Sci.">
        <title>Genome sequence of the orange-pigmented seawater bacterium Owenweeksia hongkongensis type strain (UST20020801(T)).</title>
        <authorList>
            <person name="Riedel T."/>
            <person name="Held B."/>
            <person name="Nolan M."/>
            <person name="Lucas S."/>
            <person name="Lapidus A."/>
            <person name="Tice H."/>
            <person name="Del Rio T.G."/>
            <person name="Cheng J.F."/>
            <person name="Han C."/>
            <person name="Tapia R."/>
            <person name="Goodwin L.A."/>
            <person name="Pitluck S."/>
            <person name="Liolios K."/>
            <person name="Mavromatis K."/>
            <person name="Pagani I."/>
            <person name="Ivanova N."/>
            <person name="Mikhailova N."/>
            <person name="Pati A."/>
            <person name="Chen A."/>
            <person name="Palaniappan K."/>
            <person name="Rohde M."/>
            <person name="Tindall B.J."/>
            <person name="Detter J.C."/>
            <person name="Goker M."/>
            <person name="Woyke T."/>
            <person name="Bristow J."/>
            <person name="Eisen J.A."/>
            <person name="Markowitz V."/>
            <person name="Hugenholtz P."/>
            <person name="Klenk H.P."/>
            <person name="Kyrpides N.C."/>
        </authorList>
    </citation>
    <scope>NUCLEOTIDE SEQUENCE</scope>
    <source>
        <strain evidence="4">DSM 17368 / JCM 12287 / NRRL B-23963</strain>
    </source>
</reference>
<feature type="domain" description="Glycosyltransferase subfamily 4-like N-terminal" evidence="2">
    <location>
        <begin position="103"/>
        <end position="237"/>
    </location>
</feature>
<gene>
    <name evidence="3" type="ordered locus">Oweho_1736</name>
</gene>
<dbReference type="eggNOG" id="COG0438">
    <property type="taxonomic scope" value="Bacteria"/>
</dbReference>
<proteinExistence type="predicted"/>
<dbReference type="PATRIC" id="fig|926562.3.peg.1742"/>
<dbReference type="Gene3D" id="3.40.50.2000">
    <property type="entry name" value="Glycogen Phosphorylase B"/>
    <property type="match status" value="1"/>
</dbReference>